<dbReference type="OrthoDB" id="10019136at2"/>
<dbReference type="PROSITE" id="PS51257">
    <property type="entry name" value="PROKAR_LIPOPROTEIN"/>
    <property type="match status" value="1"/>
</dbReference>
<feature type="signal peptide" evidence="2">
    <location>
        <begin position="1"/>
        <end position="20"/>
    </location>
</feature>
<proteinExistence type="predicted"/>
<evidence type="ECO:0008006" key="5">
    <source>
        <dbReference type="Google" id="ProtNLM"/>
    </source>
</evidence>
<feature type="region of interest" description="Disordered" evidence="1">
    <location>
        <begin position="157"/>
        <end position="181"/>
    </location>
</feature>
<dbReference type="GeneID" id="303368204"/>
<keyword evidence="2" id="KW-0732">Signal</keyword>
<dbReference type="AlphaFoldDB" id="A0A1T4QH09"/>
<accession>A0A1T4QH09</accession>
<dbReference type="Proteomes" id="UP000190395">
    <property type="component" value="Unassembled WGS sequence"/>
</dbReference>
<feature type="chain" id="PRO_5012482045" description="Lipocalin-like domain-containing protein" evidence="2">
    <location>
        <begin position="21"/>
        <end position="278"/>
    </location>
</feature>
<evidence type="ECO:0000256" key="2">
    <source>
        <dbReference type="SAM" id="SignalP"/>
    </source>
</evidence>
<evidence type="ECO:0000313" key="4">
    <source>
        <dbReference type="Proteomes" id="UP000190395"/>
    </source>
</evidence>
<protein>
    <recommendedName>
        <fullName evidence="5">Lipocalin-like domain-containing protein</fullName>
    </recommendedName>
</protein>
<dbReference type="EMBL" id="FUXC01000014">
    <property type="protein sequence ID" value="SKA03083.1"/>
    <property type="molecule type" value="Genomic_DNA"/>
</dbReference>
<reference evidence="3 4" key="1">
    <citation type="submission" date="2017-02" db="EMBL/GenBank/DDBJ databases">
        <authorList>
            <person name="Peterson S.W."/>
        </authorList>
    </citation>
    <scope>NUCLEOTIDE SEQUENCE [LARGE SCALE GENOMIC DNA]</scope>
    <source>
        <strain evidence="3 4">ATCC BAA-909</strain>
    </source>
</reference>
<organism evidence="3 4">
    <name type="scientific">Treponema berlinense</name>
    <dbReference type="NCBI Taxonomy" id="225004"/>
    <lineage>
        <taxon>Bacteria</taxon>
        <taxon>Pseudomonadati</taxon>
        <taxon>Spirochaetota</taxon>
        <taxon>Spirochaetia</taxon>
        <taxon>Spirochaetales</taxon>
        <taxon>Treponemataceae</taxon>
        <taxon>Treponema</taxon>
    </lineage>
</organism>
<evidence type="ECO:0000256" key="1">
    <source>
        <dbReference type="SAM" id="MobiDB-lite"/>
    </source>
</evidence>
<sequence length="278" mass="30527">MKKILFALSVLSLFTFISCQQPTDSTHEPAWKSFEGWGSEKAKEKYAEILGSWKSVSDNPTCGINTLVFTSDSVFINSTRYEINQNTDIIYVYNEEYDGDPFESPGIFVEDPGHYYVGFYVRINDKLLSLEKFSSYYRGSGLDVNWEPETGYVSPDVFKLDTSSSESDEGDTSSVNGTYSFSNANGTQKNGSITLSDGNWTYSGSKTNAPSGGTYTVSGSDITFSWTANGYAVSTTVTVSTSGSSVTLSSSEVVFFSTFFNSTTQSDGKYSLTFNYSE</sequence>
<keyword evidence="4" id="KW-1185">Reference proteome</keyword>
<name>A0A1T4QH09_9SPIR</name>
<gene>
    <name evidence="3" type="ORF">SAMN02745152_01980</name>
</gene>
<evidence type="ECO:0000313" key="3">
    <source>
        <dbReference type="EMBL" id="SKA03083.1"/>
    </source>
</evidence>
<dbReference type="STRING" id="225004.SAMN02745152_01980"/>
<dbReference type="RefSeq" id="WP_078931724.1">
    <property type="nucleotide sequence ID" value="NZ_FUXC01000014.1"/>
</dbReference>